<name>A0A7D6Z508_9NOCA</name>
<dbReference type="Pfam" id="PF13569">
    <property type="entry name" value="DUF4132"/>
    <property type="match status" value="1"/>
</dbReference>
<protein>
    <submittedName>
        <fullName evidence="2">DUF4132 domain-containing protein</fullName>
    </submittedName>
</protein>
<keyword evidence="3" id="KW-1185">Reference proteome</keyword>
<dbReference type="InterPro" id="IPR025406">
    <property type="entry name" value="DUF4132"/>
</dbReference>
<dbReference type="Proteomes" id="UP000515512">
    <property type="component" value="Chromosome"/>
</dbReference>
<evidence type="ECO:0000313" key="2">
    <source>
        <dbReference type="EMBL" id="QLY33066.1"/>
    </source>
</evidence>
<accession>A0A7D6Z508</accession>
<reference evidence="2 3" key="1">
    <citation type="submission" date="2020-07" db="EMBL/GenBank/DDBJ databases">
        <authorList>
            <person name="Zhuang K."/>
            <person name="Ran Y."/>
        </authorList>
    </citation>
    <scope>NUCLEOTIDE SEQUENCE [LARGE SCALE GENOMIC DNA]</scope>
    <source>
        <strain evidence="2 3">WCH-YHL-001</strain>
    </source>
</reference>
<dbReference type="RefSeq" id="WP_181584230.1">
    <property type="nucleotide sequence ID" value="NZ_CP059399.1"/>
</dbReference>
<gene>
    <name evidence="2" type="ORF">H0264_13245</name>
</gene>
<dbReference type="KEGG" id="nhu:H0264_13245"/>
<proteinExistence type="predicted"/>
<evidence type="ECO:0000313" key="3">
    <source>
        <dbReference type="Proteomes" id="UP000515512"/>
    </source>
</evidence>
<dbReference type="EMBL" id="CP059399">
    <property type="protein sequence ID" value="QLY33066.1"/>
    <property type="molecule type" value="Genomic_DNA"/>
</dbReference>
<evidence type="ECO:0000259" key="1">
    <source>
        <dbReference type="Pfam" id="PF13569"/>
    </source>
</evidence>
<organism evidence="2 3">
    <name type="scientific">Nocardia huaxiensis</name>
    <dbReference type="NCBI Taxonomy" id="2755382"/>
    <lineage>
        <taxon>Bacteria</taxon>
        <taxon>Bacillati</taxon>
        <taxon>Actinomycetota</taxon>
        <taxon>Actinomycetes</taxon>
        <taxon>Mycobacteriales</taxon>
        <taxon>Nocardiaceae</taxon>
        <taxon>Nocardia</taxon>
    </lineage>
</organism>
<dbReference type="AlphaFoldDB" id="A0A7D6Z508"/>
<feature type="domain" description="DUF4132" evidence="1">
    <location>
        <begin position="605"/>
        <end position="760"/>
    </location>
</feature>
<sequence>MPPQYNRAPTRLSVSAGKIMAMADENTWTLPAAWWEQAEPFRGLNQVRPEPLRPYATVHVQQLLHGNRRLVDTVLTAARDDGLHEFADAAQAYIDAPDSATATPLGAGVVLTILRWIAVGPMTESEHRREFHALFVDSWMLEHGVTFAAEAAVWQRAVSVQPARPQQGRMTAWLRAAAPGELVITGYDHAALRVRAILADASESAYRTAVQRLSELRSDPGTVWARLATSYLVPERQDWVDADLALEGLTTEHAVRMLITSLTTPAQLTRYRQIVKRVLYGPVSQWYSLFTQVGPAAVDTLATELIDAPGHPPGDVKLAASLLPHIPCDAAYQALLDHIDDKRVLPALTKATTKFPRRAMRLLSRRAVTTESPLVVRTFQLHALAKPKLVAEEADSASKSLLDPPRPLPVTAAELPAVLTDLPARAPKLPRWLPPVLLPQIRLRDTETALPESAVVQVITMLMASGPEGDHPELATVTALADPVSLSEFAWAVFDSWHLAAYPAKNGWVLHTLGRWGTEDTVRRFAPFLSSWPSNSATARAIEGLSVLAAIGGDVALMHLHTIAKKAKQATLKTRAKAMIEELSRAMDVSDEELADRAVPKTGLSAKELATVTNDQVRRFEAAMIDGRRWRACSYRALVVDHPVLGELARRLVWAVFAADGTVGGAFRVDDDRTFADVEDERFELPDDALVGIAHPMHLGEDLDRWRVLFADYELLQPFEQLDRGVYRFTPAEAASDQLPRFVDRTIPTGRLYGLRHHGWEMSYGDVKRRFGVLTYVTIVVDPGIQGGYRYEADEQRILTVRINSHFGALDAVTASELLRQLERLAA</sequence>